<accession>A0A8X6MDK5</accession>
<reference evidence="1" key="1">
    <citation type="submission" date="2020-08" db="EMBL/GenBank/DDBJ databases">
        <title>Multicomponent nature underlies the extraordinary mechanical properties of spider dragline silk.</title>
        <authorList>
            <person name="Kono N."/>
            <person name="Nakamura H."/>
            <person name="Mori M."/>
            <person name="Yoshida Y."/>
            <person name="Ohtoshi R."/>
            <person name="Malay A.D."/>
            <person name="Moran D.A.P."/>
            <person name="Tomita M."/>
            <person name="Numata K."/>
            <person name="Arakawa K."/>
        </authorList>
    </citation>
    <scope>NUCLEOTIDE SEQUENCE</scope>
</reference>
<sequence length="96" mass="11048">MLCSLLAGKKRGGAKSFSWRSRFDVNGPFLRPLSPPLPGVQMVVRGVMHSESFSHRPSAARDRVTLLLARVTAGRRLLFHAVYRFFFFHLRKSYIW</sequence>
<evidence type="ECO:0000313" key="1">
    <source>
        <dbReference type="EMBL" id="GFS43982.1"/>
    </source>
</evidence>
<gene>
    <name evidence="1" type="ORF">NPIL_245821</name>
</gene>
<dbReference type="Proteomes" id="UP000887013">
    <property type="component" value="Unassembled WGS sequence"/>
</dbReference>
<dbReference type="OrthoDB" id="10648435at2759"/>
<name>A0A8X6MDK5_NEPPI</name>
<dbReference type="AlphaFoldDB" id="A0A8X6MDK5"/>
<proteinExistence type="predicted"/>
<dbReference type="EMBL" id="BMAW01090282">
    <property type="protein sequence ID" value="GFS43982.1"/>
    <property type="molecule type" value="Genomic_DNA"/>
</dbReference>
<evidence type="ECO:0000313" key="2">
    <source>
        <dbReference type="Proteomes" id="UP000887013"/>
    </source>
</evidence>
<organism evidence="1 2">
    <name type="scientific">Nephila pilipes</name>
    <name type="common">Giant wood spider</name>
    <name type="synonym">Nephila maculata</name>
    <dbReference type="NCBI Taxonomy" id="299642"/>
    <lineage>
        <taxon>Eukaryota</taxon>
        <taxon>Metazoa</taxon>
        <taxon>Ecdysozoa</taxon>
        <taxon>Arthropoda</taxon>
        <taxon>Chelicerata</taxon>
        <taxon>Arachnida</taxon>
        <taxon>Araneae</taxon>
        <taxon>Araneomorphae</taxon>
        <taxon>Entelegynae</taxon>
        <taxon>Araneoidea</taxon>
        <taxon>Nephilidae</taxon>
        <taxon>Nephila</taxon>
    </lineage>
</organism>
<keyword evidence="2" id="KW-1185">Reference proteome</keyword>
<protein>
    <submittedName>
        <fullName evidence="1">Uncharacterized protein</fullName>
    </submittedName>
</protein>
<comment type="caution">
    <text evidence="1">The sequence shown here is derived from an EMBL/GenBank/DDBJ whole genome shotgun (WGS) entry which is preliminary data.</text>
</comment>